<accession>A0A5J4PIU1</accession>
<name>A0A5J4PIU1_9EUKA</name>
<organism evidence="1 2">
    <name type="scientific">Streblomastix strix</name>
    <dbReference type="NCBI Taxonomy" id="222440"/>
    <lineage>
        <taxon>Eukaryota</taxon>
        <taxon>Metamonada</taxon>
        <taxon>Preaxostyla</taxon>
        <taxon>Oxymonadida</taxon>
        <taxon>Streblomastigidae</taxon>
        <taxon>Streblomastix</taxon>
    </lineage>
</organism>
<evidence type="ECO:0000313" key="2">
    <source>
        <dbReference type="Proteomes" id="UP000324800"/>
    </source>
</evidence>
<protein>
    <submittedName>
        <fullName evidence="1">Uncharacterized protein</fullName>
    </submittedName>
</protein>
<gene>
    <name evidence="1" type="ORF">EZS28_056502</name>
</gene>
<proteinExistence type="predicted"/>
<reference evidence="1 2" key="1">
    <citation type="submission" date="2019-03" db="EMBL/GenBank/DDBJ databases">
        <title>Single cell metagenomics reveals metabolic interactions within the superorganism composed of flagellate Streblomastix strix and complex community of Bacteroidetes bacteria on its surface.</title>
        <authorList>
            <person name="Treitli S.C."/>
            <person name="Kolisko M."/>
            <person name="Husnik F."/>
            <person name="Keeling P."/>
            <person name="Hampl V."/>
        </authorList>
    </citation>
    <scope>NUCLEOTIDE SEQUENCE [LARGE SCALE GENOMIC DNA]</scope>
    <source>
        <strain evidence="1">ST1C</strain>
    </source>
</reference>
<comment type="caution">
    <text evidence="1">The sequence shown here is derived from an EMBL/GenBank/DDBJ whole genome shotgun (WGS) entry which is preliminary data.</text>
</comment>
<sequence length="144" mass="16672">MSRIRQMRKLSQTVDMLVNQLIFGKKAIKANKSKSVAPKYNDHEINQIDLLTCCFTLTEDIDIRRALTEEQERRSITEQWVMPNYQSEQLSELIQSVLDELQKISPSKAKEVKKNFKENNHKTGIGLVPINMSRDLLAFVHNVT</sequence>
<feature type="non-terminal residue" evidence="1">
    <location>
        <position position="144"/>
    </location>
</feature>
<evidence type="ECO:0000313" key="1">
    <source>
        <dbReference type="EMBL" id="KAA6309486.1"/>
    </source>
</evidence>
<dbReference type="AlphaFoldDB" id="A0A5J4PIU1"/>
<dbReference type="EMBL" id="SNRW01050267">
    <property type="protein sequence ID" value="KAA6309486.1"/>
    <property type="molecule type" value="Genomic_DNA"/>
</dbReference>
<dbReference type="Proteomes" id="UP000324800">
    <property type="component" value="Unassembled WGS sequence"/>
</dbReference>